<dbReference type="GO" id="GO:0016740">
    <property type="term" value="F:transferase activity"/>
    <property type="evidence" value="ECO:0007669"/>
    <property type="project" value="UniProtKB-KW"/>
</dbReference>
<protein>
    <submittedName>
        <fullName evidence="3">Glycosyltransferase family 2 protein</fullName>
    </submittedName>
</protein>
<name>A0A4Z0BZT7_9BURK</name>
<dbReference type="Pfam" id="PF00535">
    <property type="entry name" value="Glycos_transf_2"/>
    <property type="match status" value="1"/>
</dbReference>
<dbReference type="AlphaFoldDB" id="A0A4Z0BZT7"/>
<feature type="transmembrane region" description="Helical" evidence="1">
    <location>
        <begin position="251"/>
        <end position="273"/>
    </location>
</feature>
<evidence type="ECO:0000313" key="4">
    <source>
        <dbReference type="Proteomes" id="UP000297839"/>
    </source>
</evidence>
<accession>A0A4Z0BZT7</accession>
<reference evidence="3 4" key="1">
    <citation type="submission" date="2019-03" db="EMBL/GenBank/DDBJ databases">
        <title>Ramlibacter sp. 18x22-1, whole genome shotgun sequence.</title>
        <authorList>
            <person name="Zhang X."/>
            <person name="Feng G."/>
            <person name="Zhu H."/>
        </authorList>
    </citation>
    <scope>NUCLEOTIDE SEQUENCE [LARGE SCALE GENOMIC DNA]</scope>
    <source>
        <strain evidence="3 4">18x22-1</strain>
    </source>
</reference>
<keyword evidence="1" id="KW-1133">Transmembrane helix</keyword>
<dbReference type="RefSeq" id="WP_135249453.1">
    <property type="nucleotide sequence ID" value="NZ_SMLK01000002.1"/>
</dbReference>
<dbReference type="EMBL" id="SMLK01000002">
    <property type="protein sequence ID" value="TFZ03828.1"/>
    <property type="molecule type" value="Genomic_DNA"/>
</dbReference>
<proteinExistence type="predicted"/>
<evidence type="ECO:0000256" key="1">
    <source>
        <dbReference type="SAM" id="Phobius"/>
    </source>
</evidence>
<dbReference type="GO" id="GO:0006487">
    <property type="term" value="P:protein N-linked glycosylation"/>
    <property type="evidence" value="ECO:0007669"/>
    <property type="project" value="TreeGrafter"/>
</dbReference>
<evidence type="ECO:0000259" key="2">
    <source>
        <dbReference type="Pfam" id="PF00535"/>
    </source>
</evidence>
<keyword evidence="3" id="KW-0808">Transferase</keyword>
<organism evidence="3 4">
    <name type="scientific">Ramlibacter humi</name>
    <dbReference type="NCBI Taxonomy" id="2530451"/>
    <lineage>
        <taxon>Bacteria</taxon>
        <taxon>Pseudomonadati</taxon>
        <taxon>Pseudomonadota</taxon>
        <taxon>Betaproteobacteria</taxon>
        <taxon>Burkholderiales</taxon>
        <taxon>Comamonadaceae</taxon>
        <taxon>Ramlibacter</taxon>
    </lineage>
</organism>
<dbReference type="SUPFAM" id="SSF53448">
    <property type="entry name" value="Nucleotide-diphospho-sugar transferases"/>
    <property type="match status" value="1"/>
</dbReference>
<feature type="transmembrane region" description="Helical" evidence="1">
    <location>
        <begin position="285"/>
        <end position="307"/>
    </location>
</feature>
<evidence type="ECO:0000313" key="3">
    <source>
        <dbReference type="EMBL" id="TFZ03828.1"/>
    </source>
</evidence>
<dbReference type="Proteomes" id="UP000297839">
    <property type="component" value="Unassembled WGS sequence"/>
</dbReference>
<gene>
    <name evidence="3" type="ORF">EZ216_09255</name>
</gene>
<dbReference type="OrthoDB" id="9808633at2"/>
<dbReference type="PANTHER" id="PTHR10859:SF105">
    <property type="entry name" value="DOLICHYL-PHOSPHATE BETA-D-MANNOSYLTRANSFERASE"/>
    <property type="match status" value="1"/>
</dbReference>
<sequence>MYRNHKVSVVVPAYNEETQIARVIETMPAFVDMIVIINDCSRDRTSEVVRAHPGHAAGKVTLLEHEINQGVGGAIATGYKWSRDNGYDISVVMAGDGQMDPLDLPAILDPVVDGEADYTKGNRLVTGEAFRKIPKVRFFGNSALSLLTKIASGYWHVADSQTGYTAINQAALRAIDWDNMYKRYGQPNDLLVKLNVANMRVVDVPIEPVYNVGEKSGIKIRKVVFTIGSLLVRLFFWRLKEKYIIRNFHPLVFFYAFGFMGLAISALLFVRLIALWITQGSVPEITLFGCMFSFSLSFNSLFFAMWFDYDENKHLNPPLKHRDVRQRSLKAD</sequence>
<dbReference type="CDD" id="cd04179">
    <property type="entry name" value="DPM_DPG-synthase_like"/>
    <property type="match status" value="1"/>
</dbReference>
<feature type="domain" description="Glycosyltransferase 2-like" evidence="2">
    <location>
        <begin position="8"/>
        <end position="174"/>
    </location>
</feature>
<dbReference type="Gene3D" id="3.90.550.10">
    <property type="entry name" value="Spore Coat Polysaccharide Biosynthesis Protein SpsA, Chain A"/>
    <property type="match status" value="1"/>
</dbReference>
<dbReference type="InterPro" id="IPR001173">
    <property type="entry name" value="Glyco_trans_2-like"/>
</dbReference>
<keyword evidence="1" id="KW-0812">Transmembrane</keyword>
<keyword evidence="4" id="KW-1185">Reference proteome</keyword>
<comment type="caution">
    <text evidence="3">The sequence shown here is derived from an EMBL/GenBank/DDBJ whole genome shotgun (WGS) entry which is preliminary data.</text>
</comment>
<keyword evidence="1" id="KW-0472">Membrane</keyword>
<dbReference type="InterPro" id="IPR029044">
    <property type="entry name" value="Nucleotide-diphossugar_trans"/>
</dbReference>
<dbReference type="PANTHER" id="PTHR10859">
    <property type="entry name" value="GLYCOSYL TRANSFERASE"/>
    <property type="match status" value="1"/>
</dbReference>